<comment type="caution">
    <text evidence="1">The sequence shown here is derived from an EMBL/GenBank/DDBJ whole genome shotgun (WGS) entry which is preliminary data.</text>
</comment>
<dbReference type="AlphaFoldDB" id="A0A2U2PJU9"/>
<evidence type="ECO:0000313" key="1">
    <source>
        <dbReference type="EMBL" id="PWG81660.1"/>
    </source>
</evidence>
<reference evidence="1 2" key="1">
    <citation type="submission" date="2018-04" db="EMBL/GenBank/DDBJ databases">
        <title>Pedobacter chongqingensis sp. nov., isolated from a rottenly hemp rope.</title>
        <authorList>
            <person name="Cai Y."/>
        </authorList>
    </citation>
    <scope>NUCLEOTIDE SEQUENCE [LARGE SCALE GENOMIC DNA]</scope>
    <source>
        <strain evidence="1 2">FJ4-8</strain>
    </source>
</reference>
<sequence>MKRSGSADLPLHYGYVPRWLAERMAKLGLAITESIICEYGKHEILRRLSDPFWFQSLGAVMGMDWHSSGITTSVMGALKRAVNPHSRELGIYICGGKGKYSREAPRELMAVGERTGINGDHLVRCSKLSAKVDNTAVQDGFQLYTHNFIVSDEGDWTVVQQGMQTHGSSARRYHWHSSSLRSFVDEPHTAICGANQGNILNMVAREAGQSRNAVMTMTAEKPNLMLAEAQKLVMPSHHEVRAKDVDLKRLGSVLWLAHEKRPADFEELLLLEGVGPRTLQSLALVSEVIYGTPSRFKDPARFAFAHGGKDGHPFPVPIKVYDETISTLQTAVHKAKMGNSDKQEAIKKLSEIARQAEAGFQPNANFDKLIEEERAASWRYGGRTVFGKEKPPEGGQLKLF</sequence>
<proteinExistence type="predicted"/>
<dbReference type="InterPro" id="IPR008482">
    <property type="entry name" value="DUF763"/>
</dbReference>
<organism evidence="1 2">
    <name type="scientific">Pararcticibacter amylolyticus</name>
    <dbReference type="NCBI Taxonomy" id="2173175"/>
    <lineage>
        <taxon>Bacteria</taxon>
        <taxon>Pseudomonadati</taxon>
        <taxon>Bacteroidota</taxon>
        <taxon>Sphingobacteriia</taxon>
        <taxon>Sphingobacteriales</taxon>
        <taxon>Sphingobacteriaceae</taxon>
        <taxon>Pararcticibacter</taxon>
    </lineage>
</organism>
<gene>
    <name evidence="1" type="ORF">DDR33_04615</name>
</gene>
<dbReference type="Pfam" id="PF05559">
    <property type="entry name" value="DUF763"/>
    <property type="match status" value="1"/>
</dbReference>
<dbReference type="EMBL" id="QEAS01000003">
    <property type="protein sequence ID" value="PWG81660.1"/>
    <property type="molecule type" value="Genomic_DNA"/>
</dbReference>
<keyword evidence="2" id="KW-1185">Reference proteome</keyword>
<protein>
    <submittedName>
        <fullName evidence="1">DUF763 domain-containing protein</fullName>
    </submittedName>
</protein>
<accession>A0A2U2PJU9</accession>
<evidence type="ECO:0000313" key="2">
    <source>
        <dbReference type="Proteomes" id="UP000245647"/>
    </source>
</evidence>
<dbReference type="Proteomes" id="UP000245647">
    <property type="component" value="Unassembled WGS sequence"/>
</dbReference>
<name>A0A2U2PJU9_9SPHI</name>
<dbReference type="PANTHER" id="PTHR38597">
    <property type="entry name" value="BLL3834 PROTEIN"/>
    <property type="match status" value="1"/>
</dbReference>
<dbReference type="OrthoDB" id="9802662at2"/>
<dbReference type="RefSeq" id="WP_109414606.1">
    <property type="nucleotide sequence ID" value="NZ_QEAS01000003.1"/>
</dbReference>
<dbReference type="PANTHER" id="PTHR38597:SF1">
    <property type="entry name" value="BLL3834 PROTEIN"/>
    <property type="match status" value="1"/>
</dbReference>